<protein>
    <submittedName>
        <fullName evidence="1">Uncharacterized protein</fullName>
    </submittedName>
</protein>
<sequence>MITRYAFCYLGYLPCILWHSSCSSFIRGWPAASLGLQ</sequence>
<dbReference type="EMBL" id="GGEC01009731">
    <property type="protein sequence ID" value="MBW90214.1"/>
    <property type="molecule type" value="Transcribed_RNA"/>
</dbReference>
<proteinExistence type="predicted"/>
<evidence type="ECO:0000313" key="1">
    <source>
        <dbReference type="EMBL" id="MBW90214.1"/>
    </source>
</evidence>
<organism evidence="1">
    <name type="scientific">Rhizophora mucronata</name>
    <name type="common">Asiatic mangrove</name>
    <dbReference type="NCBI Taxonomy" id="61149"/>
    <lineage>
        <taxon>Eukaryota</taxon>
        <taxon>Viridiplantae</taxon>
        <taxon>Streptophyta</taxon>
        <taxon>Embryophyta</taxon>
        <taxon>Tracheophyta</taxon>
        <taxon>Spermatophyta</taxon>
        <taxon>Magnoliopsida</taxon>
        <taxon>eudicotyledons</taxon>
        <taxon>Gunneridae</taxon>
        <taxon>Pentapetalae</taxon>
        <taxon>rosids</taxon>
        <taxon>fabids</taxon>
        <taxon>Malpighiales</taxon>
        <taxon>Rhizophoraceae</taxon>
        <taxon>Rhizophora</taxon>
    </lineage>
</organism>
<dbReference type="AlphaFoldDB" id="A0A2P2J9R1"/>
<reference evidence="1" key="1">
    <citation type="submission" date="2018-02" db="EMBL/GenBank/DDBJ databases">
        <title>Rhizophora mucronata_Transcriptome.</title>
        <authorList>
            <person name="Meera S.P."/>
            <person name="Sreeshan A."/>
            <person name="Augustine A."/>
        </authorList>
    </citation>
    <scope>NUCLEOTIDE SEQUENCE</scope>
    <source>
        <tissue evidence="1">Leaf</tissue>
    </source>
</reference>
<name>A0A2P2J9R1_RHIMU</name>
<accession>A0A2P2J9R1</accession>